<keyword evidence="12" id="KW-0489">Methyltransferase</keyword>
<dbReference type="AlphaFoldDB" id="A0A2H8TZ53"/>
<dbReference type="Gene3D" id="2.60.120.650">
    <property type="entry name" value="Cupin"/>
    <property type="match status" value="1"/>
</dbReference>
<keyword evidence="5" id="KW-0223">Dioxygenase</keyword>
<reference evidence="12" key="1">
    <citation type="submission" date="2017-10" db="EMBL/GenBank/DDBJ databases">
        <title>Transcriptome Assembly of Sugarcane Aphid Adults.</title>
        <authorList>
            <person name="Scully E.D."/>
            <person name="Palmer N.A."/>
            <person name="Geib S.M."/>
            <person name="Sarath G."/>
            <person name="Sattler S.E."/>
        </authorList>
    </citation>
    <scope>NUCLEOTIDE SEQUENCE</scope>
    <source>
        <tissue evidence="12">Whole body</tissue>
    </source>
</reference>
<accession>A0A2H8TZ53</accession>
<keyword evidence="8" id="KW-0805">Transcription regulation</keyword>
<evidence type="ECO:0000313" key="12">
    <source>
        <dbReference type="EMBL" id="MBW19595.1"/>
    </source>
</evidence>
<organism evidence="12">
    <name type="scientific">Melanaphis sacchari</name>
    <dbReference type="NCBI Taxonomy" id="742174"/>
    <lineage>
        <taxon>Eukaryota</taxon>
        <taxon>Metazoa</taxon>
        <taxon>Ecdysozoa</taxon>
        <taxon>Arthropoda</taxon>
        <taxon>Hexapoda</taxon>
        <taxon>Insecta</taxon>
        <taxon>Pterygota</taxon>
        <taxon>Neoptera</taxon>
        <taxon>Paraneoptera</taxon>
        <taxon>Hemiptera</taxon>
        <taxon>Sternorrhyncha</taxon>
        <taxon>Aphidomorpha</taxon>
        <taxon>Aphidoidea</taxon>
        <taxon>Aphididae</taxon>
        <taxon>Aphidini</taxon>
        <taxon>Melanaphis</taxon>
    </lineage>
</organism>
<dbReference type="GO" id="GO:0106140">
    <property type="term" value="F:P-TEFb complex binding"/>
    <property type="evidence" value="ECO:0007669"/>
    <property type="project" value="TreeGrafter"/>
</dbReference>
<keyword evidence="7" id="KW-0408">Iron</keyword>
<keyword evidence="12" id="KW-0808">Transferase</keyword>
<proteinExistence type="predicted"/>
<evidence type="ECO:0000256" key="7">
    <source>
        <dbReference type="ARBA" id="ARBA00023004"/>
    </source>
</evidence>
<feature type="compositionally biased region" description="Basic and acidic residues" evidence="11">
    <location>
        <begin position="15"/>
        <end position="25"/>
    </location>
</feature>
<name>A0A2H8TZ53_9HEMI</name>
<dbReference type="GO" id="GO:0046872">
    <property type="term" value="F:metal ion binding"/>
    <property type="evidence" value="ECO:0007669"/>
    <property type="project" value="UniProtKB-KW"/>
</dbReference>
<feature type="region of interest" description="Disordered" evidence="11">
    <location>
        <begin position="1"/>
        <end position="25"/>
    </location>
</feature>
<dbReference type="GO" id="GO:0008168">
    <property type="term" value="F:methyltransferase activity"/>
    <property type="evidence" value="ECO:0007669"/>
    <property type="project" value="UniProtKB-KW"/>
</dbReference>
<evidence type="ECO:0000256" key="5">
    <source>
        <dbReference type="ARBA" id="ARBA00022964"/>
    </source>
</evidence>
<comment type="cofactor">
    <cofactor evidence="1">
        <name>Fe(2+)</name>
        <dbReference type="ChEBI" id="CHEBI:29033"/>
    </cofactor>
</comment>
<dbReference type="PANTHER" id="PTHR12480">
    <property type="entry name" value="ARGININE DEMETHYLASE AND LYSYL-HYDROXYLASE JMJD"/>
    <property type="match status" value="1"/>
</dbReference>
<dbReference type="GO" id="GO:0006909">
    <property type="term" value="P:phagocytosis"/>
    <property type="evidence" value="ECO:0007669"/>
    <property type="project" value="TreeGrafter"/>
</dbReference>
<dbReference type="GO" id="GO:0033749">
    <property type="term" value="F:histone H4R3 demethylase activity"/>
    <property type="evidence" value="ECO:0007669"/>
    <property type="project" value="TreeGrafter"/>
</dbReference>
<dbReference type="GO" id="GO:0032259">
    <property type="term" value="P:methylation"/>
    <property type="evidence" value="ECO:0007669"/>
    <property type="project" value="UniProtKB-KW"/>
</dbReference>
<evidence type="ECO:0000256" key="1">
    <source>
        <dbReference type="ARBA" id="ARBA00001954"/>
    </source>
</evidence>
<dbReference type="EMBL" id="GFXV01007790">
    <property type="protein sequence ID" value="MBW19595.1"/>
    <property type="molecule type" value="Transcribed_RNA"/>
</dbReference>
<evidence type="ECO:0000256" key="9">
    <source>
        <dbReference type="ARBA" id="ARBA00023163"/>
    </source>
</evidence>
<protein>
    <submittedName>
        <fullName evidence="12">Bifunctional arginine demethylase and lysyl-hydroxylase PSR</fullName>
    </submittedName>
</protein>
<gene>
    <name evidence="12" type="primary">PSR_3</name>
</gene>
<evidence type="ECO:0000256" key="2">
    <source>
        <dbReference type="ARBA" id="ARBA00004123"/>
    </source>
</evidence>
<comment type="subcellular location">
    <subcellularLocation>
        <location evidence="2">Nucleus</location>
    </subcellularLocation>
</comment>
<keyword evidence="6" id="KW-0560">Oxidoreductase</keyword>
<keyword evidence="10" id="KW-0539">Nucleus</keyword>
<dbReference type="GO" id="GO:0005737">
    <property type="term" value="C:cytoplasm"/>
    <property type="evidence" value="ECO:0007669"/>
    <property type="project" value="TreeGrafter"/>
</dbReference>
<dbReference type="OrthoDB" id="424465at2759"/>
<keyword evidence="4" id="KW-0156">Chromatin regulator</keyword>
<keyword evidence="3" id="KW-0479">Metal-binding</keyword>
<dbReference type="SUPFAM" id="SSF51197">
    <property type="entry name" value="Clavaminate synthase-like"/>
    <property type="match status" value="1"/>
</dbReference>
<evidence type="ECO:0000256" key="8">
    <source>
        <dbReference type="ARBA" id="ARBA00023015"/>
    </source>
</evidence>
<evidence type="ECO:0000256" key="10">
    <source>
        <dbReference type="ARBA" id="ARBA00023242"/>
    </source>
</evidence>
<evidence type="ECO:0000256" key="11">
    <source>
        <dbReference type="SAM" id="MobiDB-lite"/>
    </source>
</evidence>
<dbReference type="GO" id="GO:0005634">
    <property type="term" value="C:nucleus"/>
    <property type="evidence" value="ECO:0007669"/>
    <property type="project" value="UniProtKB-SubCell"/>
</dbReference>
<keyword evidence="9" id="KW-0804">Transcription</keyword>
<evidence type="ECO:0000256" key="3">
    <source>
        <dbReference type="ARBA" id="ARBA00022723"/>
    </source>
</evidence>
<dbReference type="PANTHER" id="PTHR12480:SF32">
    <property type="entry name" value="BIFUNCTIONAL ARGININE DEMETHYLASE AND LYSYL-HYDROXYLASE JMJD6"/>
    <property type="match status" value="1"/>
</dbReference>
<sequence length="134" mass="15801">MSDSSNSSESRTRKRIQEAKNKARPELSDKYAWHAYGYADNFKPFTKVQDNVDRINVETVSPEVFVEKYERPYKPVVIRGLQNNWRASYKWTLERIGKKYRNQRFKCGEDNQGYSVKSIVTKDLNVEKTIKDIV</sequence>
<evidence type="ECO:0000256" key="4">
    <source>
        <dbReference type="ARBA" id="ARBA00022853"/>
    </source>
</evidence>
<evidence type="ECO:0000256" key="6">
    <source>
        <dbReference type="ARBA" id="ARBA00023002"/>
    </source>
</evidence>
<dbReference type="InterPro" id="IPR050910">
    <property type="entry name" value="JMJD6_ArgDemeth/LysHydrox"/>
</dbReference>